<keyword evidence="3" id="KW-1185">Reference proteome</keyword>
<proteinExistence type="predicted"/>
<comment type="caution">
    <text evidence="2">The sequence shown here is derived from an EMBL/GenBank/DDBJ whole genome shotgun (WGS) entry which is preliminary data.</text>
</comment>
<evidence type="ECO:0000256" key="1">
    <source>
        <dbReference type="SAM" id="MobiDB-lite"/>
    </source>
</evidence>
<feature type="region of interest" description="Disordered" evidence="1">
    <location>
        <begin position="36"/>
        <end position="98"/>
    </location>
</feature>
<feature type="compositionally biased region" description="Low complexity" evidence="1">
    <location>
        <begin position="50"/>
        <end position="65"/>
    </location>
</feature>
<dbReference type="OrthoDB" id="8910360at2"/>
<sequence length="125" mass="13598">MDQLKQRIDKVEECADEAKNALQAGSTPNDLRECVEQMHQQARQAKQMVGGSSSQSQGQQSQSQGQGQGQMDQNVRSTIEQLEQTADRAMQACRQAGSSVSPQLQQAVQKAHAEASGLKKQIQMG</sequence>
<reference evidence="2 3" key="1">
    <citation type="submission" date="2019-03" db="EMBL/GenBank/DDBJ databases">
        <title>Ramlibacter rhizophilus CCTCC AB2015357, whole genome shotgun sequence.</title>
        <authorList>
            <person name="Zhang X."/>
            <person name="Feng G."/>
            <person name="Zhu H."/>
        </authorList>
    </citation>
    <scope>NUCLEOTIDE SEQUENCE [LARGE SCALE GENOMIC DNA]</scope>
    <source>
        <strain evidence="2 3">CCTCC AB2015357</strain>
    </source>
</reference>
<evidence type="ECO:0000313" key="3">
    <source>
        <dbReference type="Proteomes" id="UP000297564"/>
    </source>
</evidence>
<protein>
    <submittedName>
        <fullName evidence="2">Uncharacterized protein</fullName>
    </submittedName>
</protein>
<dbReference type="Proteomes" id="UP000297564">
    <property type="component" value="Unassembled WGS sequence"/>
</dbReference>
<organism evidence="2 3">
    <name type="scientific">Ramlibacter rhizophilus</name>
    <dbReference type="NCBI Taxonomy" id="1781167"/>
    <lineage>
        <taxon>Bacteria</taxon>
        <taxon>Pseudomonadati</taxon>
        <taxon>Pseudomonadota</taxon>
        <taxon>Betaproteobacteria</taxon>
        <taxon>Burkholderiales</taxon>
        <taxon>Comamonadaceae</taxon>
        <taxon>Ramlibacter</taxon>
    </lineage>
</organism>
<accession>A0A4Z0BPR4</accession>
<name>A0A4Z0BPR4_9BURK</name>
<dbReference type="AlphaFoldDB" id="A0A4Z0BPR4"/>
<gene>
    <name evidence="2" type="ORF">EZ242_07830</name>
</gene>
<feature type="compositionally biased region" description="Polar residues" evidence="1">
    <location>
        <begin position="71"/>
        <end position="84"/>
    </location>
</feature>
<evidence type="ECO:0000313" key="2">
    <source>
        <dbReference type="EMBL" id="TFZ01283.1"/>
    </source>
</evidence>
<dbReference type="EMBL" id="SMLL01000003">
    <property type="protein sequence ID" value="TFZ01283.1"/>
    <property type="molecule type" value="Genomic_DNA"/>
</dbReference>